<keyword evidence="8" id="KW-0472">Membrane</keyword>
<dbReference type="AlphaFoldDB" id="A0A1M6PXE9"/>
<evidence type="ECO:0000256" key="6">
    <source>
        <dbReference type="ARBA" id="ARBA00022777"/>
    </source>
</evidence>
<evidence type="ECO:0000256" key="3">
    <source>
        <dbReference type="ARBA" id="ARBA00022553"/>
    </source>
</evidence>
<dbReference type="Gene3D" id="1.10.287.130">
    <property type="match status" value="1"/>
</dbReference>
<protein>
    <recommendedName>
        <fullName evidence="2">histidine kinase</fullName>
        <ecNumber evidence="2">2.7.13.3</ecNumber>
    </recommendedName>
</protein>
<keyword evidence="3" id="KW-0597">Phosphoprotein</keyword>
<keyword evidence="4" id="KW-0808">Transferase</keyword>
<sequence>MKNLLSKTTKPFLIYVLIVLVISIPVYYVVVDAIWLSELDEHNEIIADKSAHELNKLKLSDEELEKSIALWNNIQPGTNIEKLPYANLKRDQIYTVERQKSYSSEPNTDRFRCLKKIVYINKKPYLFTVETNVEETQETVIVIAIITIFFFIVIVVGLLFLNRRLSNTVWKPFHDTLQQLKSFDLSHETKINFEKTDVKEFEELNTVLAKLIDHNISVYKTQKEFTENASHELQTPLAILQNKLDLLLQDENITESQYNTVEELNRTLARSTRINKNLLLLAKIENLQFAQNEKLPLSQLLNQSIEGIREHFEQKEIIIDIHMLDGIEINGNRTLTETLINNLLINAVRHTPSHGKAHIKLSENELVVSNSGNSGLNKENLFKRFSKSSTDTAGSGLGLSIIKEICTHQHWKLNYSFENNNHTFSVKF</sequence>
<dbReference type="InterPro" id="IPR036097">
    <property type="entry name" value="HisK_dim/P_sf"/>
</dbReference>
<dbReference type="InterPro" id="IPR003661">
    <property type="entry name" value="HisK_dim/P_dom"/>
</dbReference>
<evidence type="ECO:0000313" key="11">
    <source>
        <dbReference type="Proteomes" id="UP000184364"/>
    </source>
</evidence>
<name>A0A1M6PXE9_9FLAO</name>
<keyword evidence="5 8" id="KW-0812">Transmembrane</keyword>
<comment type="catalytic activity">
    <reaction evidence="1">
        <text>ATP + protein L-histidine = ADP + protein N-phospho-L-histidine.</text>
        <dbReference type="EC" id="2.7.13.3"/>
    </reaction>
</comment>
<dbReference type="SMART" id="SM00387">
    <property type="entry name" value="HATPase_c"/>
    <property type="match status" value="1"/>
</dbReference>
<organism evidence="10 11">
    <name type="scientific">Chryseobacterium polytrichastri</name>
    <dbReference type="NCBI Taxonomy" id="1302687"/>
    <lineage>
        <taxon>Bacteria</taxon>
        <taxon>Pseudomonadati</taxon>
        <taxon>Bacteroidota</taxon>
        <taxon>Flavobacteriia</taxon>
        <taxon>Flavobacteriales</taxon>
        <taxon>Weeksellaceae</taxon>
        <taxon>Chryseobacterium group</taxon>
        <taxon>Chryseobacterium</taxon>
    </lineage>
</organism>
<dbReference type="Pfam" id="PF02518">
    <property type="entry name" value="HATPase_c"/>
    <property type="match status" value="1"/>
</dbReference>
<feature type="transmembrane region" description="Helical" evidence="8">
    <location>
        <begin position="140"/>
        <end position="161"/>
    </location>
</feature>
<evidence type="ECO:0000256" key="8">
    <source>
        <dbReference type="SAM" id="Phobius"/>
    </source>
</evidence>
<dbReference type="RefSeq" id="WP_073290156.1">
    <property type="nucleotide sequence ID" value="NZ_FRAV01000001.1"/>
</dbReference>
<evidence type="ECO:0000256" key="5">
    <source>
        <dbReference type="ARBA" id="ARBA00022692"/>
    </source>
</evidence>
<accession>A0A1M6PXE9</accession>
<reference evidence="11" key="1">
    <citation type="submission" date="2016-11" db="EMBL/GenBank/DDBJ databases">
        <authorList>
            <person name="Varghese N."/>
            <person name="Submissions S."/>
        </authorList>
    </citation>
    <scope>NUCLEOTIDE SEQUENCE [LARGE SCALE GENOMIC DNA]</scope>
    <source>
        <strain evidence="11">DSM 26899</strain>
    </source>
</reference>
<evidence type="ECO:0000259" key="9">
    <source>
        <dbReference type="PROSITE" id="PS50109"/>
    </source>
</evidence>
<dbReference type="EC" id="2.7.13.3" evidence="2"/>
<dbReference type="OrthoDB" id="1522504at2"/>
<feature type="domain" description="Histidine kinase" evidence="9">
    <location>
        <begin position="228"/>
        <end position="428"/>
    </location>
</feature>
<evidence type="ECO:0000256" key="4">
    <source>
        <dbReference type="ARBA" id="ARBA00022679"/>
    </source>
</evidence>
<dbReference type="STRING" id="1302687.SAMN05444267_1001149"/>
<keyword evidence="6 10" id="KW-0418">Kinase</keyword>
<dbReference type="InterPro" id="IPR050428">
    <property type="entry name" value="TCS_sensor_his_kinase"/>
</dbReference>
<keyword evidence="11" id="KW-1185">Reference proteome</keyword>
<dbReference type="CDD" id="cd00082">
    <property type="entry name" value="HisKA"/>
    <property type="match status" value="1"/>
</dbReference>
<evidence type="ECO:0000256" key="2">
    <source>
        <dbReference type="ARBA" id="ARBA00012438"/>
    </source>
</evidence>
<dbReference type="SMART" id="SM00388">
    <property type="entry name" value="HisKA"/>
    <property type="match status" value="1"/>
</dbReference>
<dbReference type="PANTHER" id="PTHR45436:SF5">
    <property type="entry name" value="SENSOR HISTIDINE KINASE TRCS"/>
    <property type="match status" value="1"/>
</dbReference>
<dbReference type="GO" id="GO:0005886">
    <property type="term" value="C:plasma membrane"/>
    <property type="evidence" value="ECO:0007669"/>
    <property type="project" value="TreeGrafter"/>
</dbReference>
<dbReference type="Pfam" id="PF00512">
    <property type="entry name" value="HisKA"/>
    <property type="match status" value="1"/>
</dbReference>
<dbReference type="SUPFAM" id="SSF55874">
    <property type="entry name" value="ATPase domain of HSP90 chaperone/DNA topoisomerase II/histidine kinase"/>
    <property type="match status" value="1"/>
</dbReference>
<dbReference type="PROSITE" id="PS50109">
    <property type="entry name" value="HIS_KIN"/>
    <property type="match status" value="1"/>
</dbReference>
<dbReference type="InterPro" id="IPR036890">
    <property type="entry name" value="HATPase_C_sf"/>
</dbReference>
<evidence type="ECO:0000256" key="1">
    <source>
        <dbReference type="ARBA" id="ARBA00000085"/>
    </source>
</evidence>
<proteinExistence type="predicted"/>
<feature type="transmembrane region" description="Helical" evidence="8">
    <location>
        <begin position="12"/>
        <end position="30"/>
    </location>
</feature>
<evidence type="ECO:0000313" key="10">
    <source>
        <dbReference type="EMBL" id="SHK12577.1"/>
    </source>
</evidence>
<dbReference type="PANTHER" id="PTHR45436">
    <property type="entry name" value="SENSOR HISTIDINE KINASE YKOH"/>
    <property type="match status" value="1"/>
</dbReference>
<dbReference type="InterPro" id="IPR003594">
    <property type="entry name" value="HATPase_dom"/>
</dbReference>
<dbReference type="InterPro" id="IPR005467">
    <property type="entry name" value="His_kinase_dom"/>
</dbReference>
<dbReference type="SUPFAM" id="SSF47384">
    <property type="entry name" value="Homodimeric domain of signal transducing histidine kinase"/>
    <property type="match status" value="1"/>
</dbReference>
<keyword evidence="7 8" id="KW-1133">Transmembrane helix</keyword>
<dbReference type="GO" id="GO:0000155">
    <property type="term" value="F:phosphorelay sensor kinase activity"/>
    <property type="evidence" value="ECO:0007669"/>
    <property type="project" value="InterPro"/>
</dbReference>
<gene>
    <name evidence="10" type="ORF">SAMN05444267_1001149</name>
</gene>
<dbReference type="EMBL" id="FRAV01000001">
    <property type="protein sequence ID" value="SHK12577.1"/>
    <property type="molecule type" value="Genomic_DNA"/>
</dbReference>
<dbReference type="Gene3D" id="3.30.565.10">
    <property type="entry name" value="Histidine kinase-like ATPase, C-terminal domain"/>
    <property type="match status" value="1"/>
</dbReference>
<dbReference type="Proteomes" id="UP000184364">
    <property type="component" value="Unassembled WGS sequence"/>
</dbReference>
<evidence type="ECO:0000256" key="7">
    <source>
        <dbReference type="ARBA" id="ARBA00022989"/>
    </source>
</evidence>